<sequence length="317" mass="35820">MAKKTSELVLYKSKDGSVQLDAQLEQETIWLSQSQLCELFGRDQSVVSRHVRNVFNEGELPTKSNMQKMHISGSDKPVTLYSLDVIISVGYRVKSQRGTEFRIWATNVLKQHIVQGYTINEKRLKELKQTLKLASDISKRKTLSGDEASILLQTVSEYAVALDLLDDYDHQRVELGKVSRRKAKPVSYDESMKLIEAMRQKFGDSAVFGKEKDKSLHSSLNAVMQSFDGKDVYPSVEEKAAHLLYFLVKNHSFVDGNKRIAAAVFLRFADKNRLIYDKAGNKRVANNALVAMTLMIAESRPQEKDVITAMLTNLIAN</sequence>
<protein>
    <recommendedName>
        <fullName evidence="1">Fido domain-containing protein</fullName>
    </recommendedName>
</protein>
<accession>A0A6C2UE92</accession>
<gene>
    <name evidence="2" type="ORF">SCARR_00528</name>
</gene>
<name>A0A6C2UE92_9BACT</name>
<dbReference type="Pfam" id="PF02661">
    <property type="entry name" value="Fic"/>
    <property type="match status" value="1"/>
</dbReference>
<dbReference type="AlphaFoldDB" id="A0A6C2UE92"/>
<evidence type="ECO:0000313" key="3">
    <source>
        <dbReference type="Proteomes" id="UP000346198"/>
    </source>
</evidence>
<proteinExistence type="predicted"/>
<dbReference type="PANTHER" id="PTHR35810">
    <property type="entry name" value="CYTOPLASMIC PROTEIN-RELATED"/>
    <property type="match status" value="1"/>
</dbReference>
<dbReference type="Proteomes" id="UP000346198">
    <property type="component" value="Unassembled WGS sequence"/>
</dbReference>
<evidence type="ECO:0000259" key="1">
    <source>
        <dbReference type="PROSITE" id="PS51459"/>
    </source>
</evidence>
<feature type="domain" description="Fido" evidence="1">
    <location>
        <begin position="186"/>
        <end position="317"/>
    </location>
</feature>
<organism evidence="2 3">
    <name type="scientific">Pontiella sulfatireligans</name>
    <dbReference type="NCBI Taxonomy" id="2750658"/>
    <lineage>
        <taxon>Bacteria</taxon>
        <taxon>Pseudomonadati</taxon>
        <taxon>Kiritimatiellota</taxon>
        <taxon>Kiritimatiellia</taxon>
        <taxon>Kiritimatiellales</taxon>
        <taxon>Pontiellaceae</taxon>
        <taxon>Pontiella</taxon>
    </lineage>
</organism>
<dbReference type="Pfam" id="PF13310">
    <property type="entry name" value="Virulence_RhuM"/>
    <property type="match status" value="1"/>
</dbReference>
<dbReference type="Gene3D" id="1.20.120.1870">
    <property type="entry name" value="Fic/DOC protein, Fido domain"/>
    <property type="match status" value="1"/>
</dbReference>
<reference evidence="2 3" key="1">
    <citation type="submission" date="2019-04" db="EMBL/GenBank/DDBJ databases">
        <authorList>
            <person name="Van Vliet M D."/>
        </authorList>
    </citation>
    <scope>NUCLEOTIDE SEQUENCE [LARGE SCALE GENOMIC DNA]</scope>
    <source>
        <strain evidence="2 3">F21</strain>
    </source>
</reference>
<dbReference type="InterPro" id="IPR053737">
    <property type="entry name" value="Type_II_TA_Toxin"/>
</dbReference>
<dbReference type="EMBL" id="CAAHFH010000001">
    <property type="protein sequence ID" value="VGO18475.1"/>
    <property type="molecule type" value="Genomic_DNA"/>
</dbReference>
<dbReference type="PROSITE" id="PS51459">
    <property type="entry name" value="FIDO"/>
    <property type="match status" value="1"/>
</dbReference>
<keyword evidence="3" id="KW-1185">Reference proteome</keyword>
<evidence type="ECO:0000313" key="2">
    <source>
        <dbReference type="EMBL" id="VGO18475.1"/>
    </source>
</evidence>
<dbReference type="InterPro" id="IPR003812">
    <property type="entry name" value="Fido"/>
</dbReference>
<dbReference type="PANTHER" id="PTHR35810:SF1">
    <property type="entry name" value="CYTOPLASMIC PROTEIN"/>
    <property type="match status" value="1"/>
</dbReference>
<dbReference type="InterPro" id="IPR011204">
    <property type="entry name" value="Virulence_RhuM-like"/>
</dbReference>